<comment type="similarity">
    <text evidence="1">Belongs to the glutamine synthetase family.</text>
</comment>
<dbReference type="GO" id="GO:0005737">
    <property type="term" value="C:cytoplasm"/>
    <property type="evidence" value="ECO:0007669"/>
    <property type="project" value="TreeGrafter"/>
</dbReference>
<gene>
    <name evidence="3" type="ORF">B2A_06787</name>
</gene>
<dbReference type="SUPFAM" id="SSF54368">
    <property type="entry name" value="Glutamine synthetase, N-terminal domain"/>
    <property type="match status" value="1"/>
</dbReference>
<reference evidence="3" key="2">
    <citation type="journal article" date="2014" name="ISME J.">
        <title>Microbial stratification in low pH oxic and suboxic macroscopic growths along an acid mine drainage.</title>
        <authorList>
            <person name="Mendez-Garcia C."/>
            <person name="Mesa V."/>
            <person name="Sprenger R.R."/>
            <person name="Richter M."/>
            <person name="Diez M.S."/>
            <person name="Solano J."/>
            <person name="Bargiela R."/>
            <person name="Golyshina O.V."/>
            <person name="Manteca A."/>
            <person name="Ramos J.L."/>
            <person name="Gallego J.R."/>
            <person name="Llorente I."/>
            <person name="Martins Dos Santos V.A."/>
            <person name="Jensen O.N."/>
            <person name="Pelaez A.I."/>
            <person name="Sanchez J."/>
            <person name="Ferrer M."/>
        </authorList>
    </citation>
    <scope>NUCLEOTIDE SEQUENCE</scope>
</reference>
<evidence type="ECO:0000313" key="3">
    <source>
        <dbReference type="EMBL" id="EQD51787.1"/>
    </source>
</evidence>
<accession>T1A473</accession>
<dbReference type="PROSITE" id="PS00180">
    <property type="entry name" value="GLNA_1"/>
    <property type="match status" value="1"/>
</dbReference>
<protein>
    <submittedName>
        <fullName evidence="3">Glutamine synthetase, type I</fullName>
    </submittedName>
</protein>
<dbReference type="InterPro" id="IPR008147">
    <property type="entry name" value="Gln_synt_N"/>
</dbReference>
<dbReference type="Pfam" id="PF03951">
    <property type="entry name" value="Gln-synt_N"/>
    <property type="match status" value="1"/>
</dbReference>
<dbReference type="GO" id="GO:0016020">
    <property type="term" value="C:membrane"/>
    <property type="evidence" value="ECO:0007669"/>
    <property type="project" value="TreeGrafter"/>
</dbReference>
<dbReference type="PANTHER" id="PTHR43407">
    <property type="entry name" value="GLUTAMINE SYNTHETASE"/>
    <property type="match status" value="1"/>
</dbReference>
<feature type="non-terminal residue" evidence="3">
    <location>
        <position position="92"/>
    </location>
</feature>
<evidence type="ECO:0000256" key="1">
    <source>
        <dbReference type="ARBA" id="ARBA00009897"/>
    </source>
</evidence>
<dbReference type="EMBL" id="AUZZ01004831">
    <property type="protein sequence ID" value="EQD51787.1"/>
    <property type="molecule type" value="Genomic_DNA"/>
</dbReference>
<comment type="caution">
    <text evidence="3">The sequence shown here is derived from an EMBL/GenBank/DDBJ whole genome shotgun (WGS) entry which is preliminary data.</text>
</comment>
<proteinExistence type="inferred from homology"/>
<sequence length="92" mass="10422">MTPSETLDWLTKNEVRYIDLRFTDTRGKEQHVTLPATVMSEAFFADGKMFDGSSIAGWRRIQDSDMILMPDADSAVLDGFRSEKTALFRADV</sequence>
<dbReference type="Gene3D" id="3.10.20.70">
    <property type="entry name" value="Glutamine synthetase, N-terminal domain"/>
    <property type="match status" value="1"/>
</dbReference>
<dbReference type="GO" id="GO:0004356">
    <property type="term" value="F:glutamine synthetase activity"/>
    <property type="evidence" value="ECO:0007669"/>
    <property type="project" value="InterPro"/>
</dbReference>
<dbReference type="InterPro" id="IPR036651">
    <property type="entry name" value="Gln_synt_N_sf"/>
</dbReference>
<reference evidence="3" key="1">
    <citation type="submission" date="2013-08" db="EMBL/GenBank/DDBJ databases">
        <authorList>
            <person name="Mendez C."/>
            <person name="Richter M."/>
            <person name="Ferrer M."/>
            <person name="Sanchez J."/>
        </authorList>
    </citation>
    <scope>NUCLEOTIDE SEQUENCE</scope>
</reference>
<dbReference type="AlphaFoldDB" id="T1A473"/>
<organism evidence="3">
    <name type="scientific">mine drainage metagenome</name>
    <dbReference type="NCBI Taxonomy" id="410659"/>
    <lineage>
        <taxon>unclassified sequences</taxon>
        <taxon>metagenomes</taxon>
        <taxon>ecological metagenomes</taxon>
    </lineage>
</organism>
<dbReference type="PROSITE" id="PS51986">
    <property type="entry name" value="GS_BETA_GRASP"/>
    <property type="match status" value="1"/>
</dbReference>
<evidence type="ECO:0000259" key="2">
    <source>
        <dbReference type="PROSITE" id="PS51986"/>
    </source>
</evidence>
<dbReference type="GO" id="GO:0019740">
    <property type="term" value="P:nitrogen utilization"/>
    <property type="evidence" value="ECO:0007669"/>
    <property type="project" value="TreeGrafter"/>
</dbReference>
<feature type="domain" description="GS beta-grasp" evidence="2">
    <location>
        <begin position="13"/>
        <end position="92"/>
    </location>
</feature>
<dbReference type="PANTHER" id="PTHR43407:SF2">
    <property type="entry name" value="GLUTAMINE SYNTHETASE"/>
    <property type="match status" value="1"/>
</dbReference>
<dbReference type="GO" id="GO:0006542">
    <property type="term" value="P:glutamine biosynthetic process"/>
    <property type="evidence" value="ECO:0007669"/>
    <property type="project" value="InterPro"/>
</dbReference>
<name>T1A473_9ZZZZ</name>
<dbReference type="InterPro" id="IPR027302">
    <property type="entry name" value="Gln_synth_N_conserv_site"/>
</dbReference>